<name>A0ABV3AZZ5_9ACTN</name>
<dbReference type="EMBL" id="JBEYXT010000070">
    <property type="protein sequence ID" value="MEU6802768.1"/>
    <property type="molecule type" value="Genomic_DNA"/>
</dbReference>
<dbReference type="Proteomes" id="UP001551189">
    <property type="component" value="Unassembled WGS sequence"/>
</dbReference>
<dbReference type="InterPro" id="IPR057561">
    <property type="entry name" value="NADase_transloc"/>
</dbReference>
<evidence type="ECO:0000313" key="3">
    <source>
        <dbReference type="EMBL" id="MEU6802768.1"/>
    </source>
</evidence>
<keyword evidence="2" id="KW-1133">Transmembrane helix</keyword>
<dbReference type="InterPro" id="IPR008979">
    <property type="entry name" value="Galactose-bd-like_sf"/>
</dbReference>
<dbReference type="RefSeq" id="WP_359696379.1">
    <property type="nucleotide sequence ID" value="NZ_JBEYXT010000070.1"/>
</dbReference>
<feature type="compositionally biased region" description="Basic and acidic residues" evidence="1">
    <location>
        <begin position="62"/>
        <end position="71"/>
    </location>
</feature>
<feature type="region of interest" description="Disordered" evidence="1">
    <location>
        <begin position="1"/>
        <end position="291"/>
    </location>
</feature>
<feature type="compositionally biased region" description="Low complexity" evidence="1">
    <location>
        <begin position="48"/>
        <end position="61"/>
    </location>
</feature>
<gene>
    <name evidence="3" type="ORF">ABZ931_17385</name>
</gene>
<dbReference type="PRINTS" id="PR01217">
    <property type="entry name" value="PRICHEXTENSN"/>
</dbReference>
<organism evidence="3 4">
    <name type="scientific">Streptomyces neyagawaensis</name>
    <dbReference type="NCBI Taxonomy" id="42238"/>
    <lineage>
        <taxon>Bacteria</taxon>
        <taxon>Bacillati</taxon>
        <taxon>Actinomycetota</taxon>
        <taxon>Actinomycetes</taxon>
        <taxon>Kitasatosporales</taxon>
        <taxon>Streptomycetaceae</taxon>
        <taxon>Streptomyces</taxon>
    </lineage>
</organism>
<dbReference type="Gene3D" id="2.60.120.260">
    <property type="entry name" value="Galactose-binding domain-like"/>
    <property type="match status" value="1"/>
</dbReference>
<comment type="caution">
    <text evidence="3">The sequence shown here is derived from an EMBL/GenBank/DDBJ whole genome shotgun (WGS) entry which is preliminary data.</text>
</comment>
<protein>
    <submittedName>
        <fullName evidence="3">Zinc ribbon domain-containing protein</fullName>
    </submittedName>
</protein>
<dbReference type="NCBIfam" id="NF047619">
    <property type="entry name" value="NADase_discoid"/>
    <property type="match status" value="1"/>
</dbReference>
<keyword evidence="2" id="KW-0472">Membrane</keyword>
<evidence type="ECO:0000313" key="4">
    <source>
        <dbReference type="Proteomes" id="UP001551189"/>
    </source>
</evidence>
<keyword evidence="2" id="KW-0812">Transmembrane</keyword>
<dbReference type="SUPFAM" id="SSF49785">
    <property type="entry name" value="Galactose-binding domain-like"/>
    <property type="match status" value="1"/>
</dbReference>
<feature type="transmembrane region" description="Helical" evidence="2">
    <location>
        <begin position="358"/>
        <end position="376"/>
    </location>
</feature>
<sequence length="539" mass="56214">MTSQTPDTGRARSCAECGTRGEPGQSFCDACGAVLGWSTPTDEPPTPRTTDPAPDRAPAQQDTDRAPDRAPAHGNADDTPGQAPADGDGERGTADTEPAWDAFAHPGAGTGTARTAHDTPPARADTDPAARRAPQRPTSPEPTPAPAGTATPTTAHTANPTTEPAPTPARTTARTATAGTAAAAATHTTPTPSPSASTSTPRTAPNPPHPADDTTPLPTPDSPAAPSPSPVPSEPSPAPAPTASDRARSLLVPVADPAPRPAAEPAVAPVLPGRPAAQRPQVRAPGPETGTVGGVPCPWCATPNRPDRHFCGRCAMPMAGRAEVPGRQPWWRRMLNPGGAEAPWAGDRPRLRRGFGRALNWVVGALVLALIVTLAFRADDAVQATRDHFAKRAPIGPDRVKASRSYPDHGARLAFDQLNNTWWGPGVTQTGEGEWLEARFDHPTRLLDVVITPGVSTKVDQLSQSARPHRIEAVITAADGSKSTRIINLDQGAGGQRRTFRVGEVTAVRFVLRSAYGADAKKQVSIAEIEFFGRSNSNT</sequence>
<evidence type="ECO:0000256" key="1">
    <source>
        <dbReference type="SAM" id="MobiDB-lite"/>
    </source>
</evidence>
<feature type="compositionally biased region" description="Pro residues" evidence="1">
    <location>
        <begin position="217"/>
        <end position="240"/>
    </location>
</feature>
<evidence type="ECO:0000256" key="2">
    <source>
        <dbReference type="SAM" id="Phobius"/>
    </source>
</evidence>
<accession>A0ABV3AZZ5</accession>
<feature type="compositionally biased region" description="Low complexity" evidence="1">
    <location>
        <begin position="146"/>
        <end position="203"/>
    </location>
</feature>
<keyword evidence="4" id="KW-1185">Reference proteome</keyword>
<proteinExistence type="predicted"/>
<reference evidence="3 4" key="1">
    <citation type="submission" date="2024-06" db="EMBL/GenBank/DDBJ databases">
        <title>The Natural Products Discovery Center: Release of the First 8490 Sequenced Strains for Exploring Actinobacteria Biosynthetic Diversity.</title>
        <authorList>
            <person name="Kalkreuter E."/>
            <person name="Kautsar S.A."/>
            <person name="Yang D."/>
            <person name="Bader C.D."/>
            <person name="Teijaro C.N."/>
            <person name="Fluegel L."/>
            <person name="Davis C.M."/>
            <person name="Simpson J.R."/>
            <person name="Lauterbach L."/>
            <person name="Steele A.D."/>
            <person name="Gui C."/>
            <person name="Meng S."/>
            <person name="Li G."/>
            <person name="Viehrig K."/>
            <person name="Ye F."/>
            <person name="Su P."/>
            <person name="Kiefer A.F."/>
            <person name="Nichols A."/>
            <person name="Cepeda A.J."/>
            <person name="Yan W."/>
            <person name="Fan B."/>
            <person name="Jiang Y."/>
            <person name="Adhikari A."/>
            <person name="Zheng C.-J."/>
            <person name="Schuster L."/>
            <person name="Cowan T.M."/>
            <person name="Smanski M.J."/>
            <person name="Chevrette M.G."/>
            <person name="De Carvalho L.P.S."/>
            <person name="Shen B."/>
        </authorList>
    </citation>
    <scope>NUCLEOTIDE SEQUENCE [LARGE SCALE GENOMIC DNA]</scope>
    <source>
        <strain evidence="3 4">NPDC046851</strain>
    </source>
</reference>